<name>X0T928_9ZZZZ</name>
<feature type="non-terminal residue" evidence="2">
    <location>
        <position position="110"/>
    </location>
</feature>
<dbReference type="AlphaFoldDB" id="X0T928"/>
<feature type="transmembrane region" description="Helical" evidence="1">
    <location>
        <begin position="7"/>
        <end position="28"/>
    </location>
</feature>
<reference evidence="2" key="1">
    <citation type="journal article" date="2014" name="Front. Microbiol.">
        <title>High frequency of phylogenetically diverse reductive dehalogenase-homologous genes in deep subseafloor sedimentary metagenomes.</title>
        <authorList>
            <person name="Kawai M."/>
            <person name="Futagami T."/>
            <person name="Toyoda A."/>
            <person name="Takaki Y."/>
            <person name="Nishi S."/>
            <person name="Hori S."/>
            <person name="Arai W."/>
            <person name="Tsubouchi T."/>
            <person name="Morono Y."/>
            <person name="Uchiyama I."/>
            <person name="Ito T."/>
            <person name="Fujiyama A."/>
            <person name="Inagaki F."/>
            <person name="Takami H."/>
        </authorList>
    </citation>
    <scope>NUCLEOTIDE SEQUENCE</scope>
    <source>
        <strain evidence="2">Expedition CK06-06</strain>
    </source>
</reference>
<gene>
    <name evidence="2" type="ORF">S01H1_15347</name>
</gene>
<comment type="caution">
    <text evidence="2">The sequence shown here is derived from an EMBL/GenBank/DDBJ whole genome shotgun (WGS) entry which is preliminary data.</text>
</comment>
<keyword evidence="1" id="KW-0472">Membrane</keyword>
<proteinExistence type="predicted"/>
<feature type="transmembrane region" description="Helical" evidence="1">
    <location>
        <begin position="75"/>
        <end position="95"/>
    </location>
</feature>
<keyword evidence="1" id="KW-1133">Transmembrane helix</keyword>
<accession>X0T928</accession>
<evidence type="ECO:0000313" key="2">
    <source>
        <dbReference type="EMBL" id="GAF72575.1"/>
    </source>
</evidence>
<evidence type="ECO:0000256" key="1">
    <source>
        <dbReference type="SAM" id="Phobius"/>
    </source>
</evidence>
<feature type="transmembrane region" description="Helical" evidence="1">
    <location>
        <begin position="48"/>
        <end position="68"/>
    </location>
</feature>
<organism evidence="2">
    <name type="scientific">marine sediment metagenome</name>
    <dbReference type="NCBI Taxonomy" id="412755"/>
    <lineage>
        <taxon>unclassified sequences</taxon>
        <taxon>metagenomes</taxon>
        <taxon>ecological metagenomes</taxon>
    </lineage>
</organism>
<keyword evidence="1" id="KW-0812">Transmembrane</keyword>
<dbReference type="EMBL" id="BARS01008009">
    <property type="protein sequence ID" value="GAF72575.1"/>
    <property type="molecule type" value="Genomic_DNA"/>
</dbReference>
<protein>
    <submittedName>
        <fullName evidence="2">Uncharacterized protein</fullName>
    </submittedName>
</protein>
<sequence length="110" mass="11472">MLKIVDFIPAAVTIAASIIAATWCMSQGSTINASTTAEKGRSSVWGTALNYFGALLIFYGFLSGLMLLTEPASGTVKLFMGLISMLGMVLVVTAGKSRGDEESIKSTLGT</sequence>